<evidence type="ECO:0000313" key="1">
    <source>
        <dbReference type="EMBL" id="THU65064.1"/>
    </source>
</evidence>
<accession>A0A4S8JSH0</accession>
<gene>
    <name evidence="1" type="ORF">C4D60_Mb01t33200</name>
</gene>
<name>A0A4S8JSH0_MUSBA</name>
<organism evidence="1 2">
    <name type="scientific">Musa balbisiana</name>
    <name type="common">Banana</name>
    <dbReference type="NCBI Taxonomy" id="52838"/>
    <lineage>
        <taxon>Eukaryota</taxon>
        <taxon>Viridiplantae</taxon>
        <taxon>Streptophyta</taxon>
        <taxon>Embryophyta</taxon>
        <taxon>Tracheophyta</taxon>
        <taxon>Spermatophyta</taxon>
        <taxon>Magnoliopsida</taxon>
        <taxon>Liliopsida</taxon>
        <taxon>Zingiberales</taxon>
        <taxon>Musaceae</taxon>
        <taxon>Musa</taxon>
    </lineage>
</organism>
<protein>
    <submittedName>
        <fullName evidence="1">Uncharacterized protein</fullName>
    </submittedName>
</protein>
<dbReference type="EMBL" id="PYDT01000004">
    <property type="protein sequence ID" value="THU65064.1"/>
    <property type="molecule type" value="Genomic_DNA"/>
</dbReference>
<keyword evidence="2" id="KW-1185">Reference proteome</keyword>
<evidence type="ECO:0000313" key="2">
    <source>
        <dbReference type="Proteomes" id="UP000317650"/>
    </source>
</evidence>
<dbReference type="Proteomes" id="UP000317650">
    <property type="component" value="Chromosome 1"/>
</dbReference>
<sequence length="74" mass="8183">MAVAEGRRRRCERDGRAVAAATQREVVDSGREAVTGLWWEVIALLLWINVAEVRQGRGNDKRLPAQAGEHSETG</sequence>
<reference evidence="1 2" key="1">
    <citation type="journal article" date="2019" name="Nat. Plants">
        <title>Genome sequencing of Musa balbisiana reveals subgenome evolution and function divergence in polyploid bananas.</title>
        <authorList>
            <person name="Yao X."/>
        </authorList>
    </citation>
    <scope>NUCLEOTIDE SEQUENCE [LARGE SCALE GENOMIC DNA]</scope>
    <source>
        <strain evidence="2">cv. DH-PKW</strain>
        <tissue evidence="1">Leaves</tissue>
    </source>
</reference>
<proteinExistence type="predicted"/>
<comment type="caution">
    <text evidence="1">The sequence shown here is derived from an EMBL/GenBank/DDBJ whole genome shotgun (WGS) entry which is preliminary data.</text>
</comment>
<dbReference type="AlphaFoldDB" id="A0A4S8JSH0"/>